<keyword evidence="3 6" id="KW-0812">Transmembrane</keyword>
<proteinExistence type="predicted"/>
<gene>
    <name evidence="7" type="ORF">QEG99_00305</name>
</gene>
<sequence length="272" mass="30723">MDIFNFFTLNNSDNITFSSAILSIIFGIIACLITASLGIPQLISILKEKKTGNVNYISYWIFYIGCCLWIIFGCYQDGTKLIPIAIANIISVFTYNIMMIATYQFDKRLNKREKTIGQISSFVTMLVFCLLGILGLSLNLSYGTTAGEIITPFLAIVTPMLTTFAFIPVVAHQFKTKDFSGMSKGMSFIFVLNNVMWNLYWIFIIVNRYNGPADVTKTLVSLEDALKNGLKETETIFKWSIAATISTFVWQTISLIIYSGQFTFMLKTKNRK</sequence>
<evidence type="ECO:0000256" key="3">
    <source>
        <dbReference type="ARBA" id="ARBA00022692"/>
    </source>
</evidence>
<evidence type="ECO:0000256" key="5">
    <source>
        <dbReference type="ARBA" id="ARBA00023136"/>
    </source>
</evidence>
<reference evidence="7" key="1">
    <citation type="submission" date="2023-04" db="EMBL/GenBank/DDBJ databases">
        <title>Completed genome of Mycoplasma lagogenitalium type strain 12MS.</title>
        <authorList>
            <person name="Spergser J."/>
        </authorList>
    </citation>
    <scope>NUCLEOTIDE SEQUENCE</scope>
    <source>
        <strain evidence="7">12MS</strain>
    </source>
</reference>
<evidence type="ECO:0000313" key="8">
    <source>
        <dbReference type="Proteomes" id="UP001179842"/>
    </source>
</evidence>
<evidence type="ECO:0000256" key="2">
    <source>
        <dbReference type="ARBA" id="ARBA00022475"/>
    </source>
</evidence>
<dbReference type="Gene3D" id="1.20.1280.290">
    <property type="match status" value="2"/>
</dbReference>
<protein>
    <submittedName>
        <fullName evidence="7">PQ-loop domain-containing transporter</fullName>
    </submittedName>
</protein>
<evidence type="ECO:0000256" key="1">
    <source>
        <dbReference type="ARBA" id="ARBA00004651"/>
    </source>
</evidence>
<keyword evidence="8" id="KW-1185">Reference proteome</keyword>
<keyword evidence="4 6" id="KW-1133">Transmembrane helix</keyword>
<dbReference type="Proteomes" id="UP001179842">
    <property type="component" value="Chromosome"/>
</dbReference>
<feature type="transmembrane region" description="Helical" evidence="6">
    <location>
        <begin position="81"/>
        <end position="103"/>
    </location>
</feature>
<dbReference type="Pfam" id="PF04193">
    <property type="entry name" value="PQ-loop"/>
    <property type="match status" value="1"/>
</dbReference>
<name>A0ABY8LX68_9BACT</name>
<keyword evidence="5 6" id="KW-0472">Membrane</keyword>
<dbReference type="EMBL" id="CP122979">
    <property type="protein sequence ID" value="WGI36717.1"/>
    <property type="molecule type" value="Genomic_DNA"/>
</dbReference>
<evidence type="ECO:0000256" key="6">
    <source>
        <dbReference type="SAM" id="Phobius"/>
    </source>
</evidence>
<evidence type="ECO:0000256" key="4">
    <source>
        <dbReference type="ARBA" id="ARBA00022989"/>
    </source>
</evidence>
<dbReference type="PANTHER" id="PTHR10791:SF30">
    <property type="entry name" value="SUGAR TRANSPORTER SWEET1"/>
    <property type="match status" value="1"/>
</dbReference>
<dbReference type="InterPro" id="IPR047664">
    <property type="entry name" value="SWEET"/>
</dbReference>
<feature type="transmembrane region" description="Helical" evidence="6">
    <location>
        <begin position="20"/>
        <end position="44"/>
    </location>
</feature>
<feature type="transmembrane region" description="Helical" evidence="6">
    <location>
        <begin position="115"/>
        <end position="137"/>
    </location>
</feature>
<dbReference type="PANTHER" id="PTHR10791">
    <property type="entry name" value="RAG1-ACTIVATING PROTEIN 1"/>
    <property type="match status" value="1"/>
</dbReference>
<accession>A0ABY8LX68</accession>
<feature type="transmembrane region" description="Helical" evidence="6">
    <location>
        <begin position="149"/>
        <end position="174"/>
    </location>
</feature>
<dbReference type="InterPro" id="IPR006603">
    <property type="entry name" value="PQ-loop_rpt"/>
</dbReference>
<evidence type="ECO:0000313" key="7">
    <source>
        <dbReference type="EMBL" id="WGI36717.1"/>
    </source>
</evidence>
<feature type="transmembrane region" description="Helical" evidence="6">
    <location>
        <begin position="186"/>
        <end position="206"/>
    </location>
</feature>
<keyword evidence="2" id="KW-1003">Cell membrane</keyword>
<organism evidence="7 8">
    <name type="scientific">Mesomycoplasma lagogenitalium</name>
    <dbReference type="NCBI Taxonomy" id="171286"/>
    <lineage>
        <taxon>Bacteria</taxon>
        <taxon>Bacillati</taxon>
        <taxon>Mycoplasmatota</taxon>
        <taxon>Mycoplasmoidales</taxon>
        <taxon>Metamycoplasmataceae</taxon>
        <taxon>Mesomycoplasma</taxon>
    </lineage>
</organism>
<comment type="subcellular location">
    <subcellularLocation>
        <location evidence="1">Cell membrane</location>
        <topology evidence="1">Multi-pass membrane protein</topology>
    </subcellularLocation>
</comment>
<feature type="transmembrane region" description="Helical" evidence="6">
    <location>
        <begin position="56"/>
        <end position="75"/>
    </location>
</feature>
<dbReference type="RefSeq" id="WP_280102019.1">
    <property type="nucleotide sequence ID" value="NZ_CP122979.1"/>
</dbReference>